<evidence type="ECO:0000313" key="8">
    <source>
        <dbReference type="EMBL" id="KAJ7366798.1"/>
    </source>
</evidence>
<name>A0AAD7F4U0_9AGAR</name>
<proteinExistence type="predicted"/>
<reference evidence="8" key="1">
    <citation type="submission" date="2023-03" db="EMBL/GenBank/DDBJ databases">
        <title>Massive genome expansion in bonnet fungi (Mycena s.s.) driven by repeated elements and novel gene families across ecological guilds.</title>
        <authorList>
            <consortium name="Lawrence Berkeley National Laboratory"/>
            <person name="Harder C.B."/>
            <person name="Miyauchi S."/>
            <person name="Viragh M."/>
            <person name="Kuo A."/>
            <person name="Thoen E."/>
            <person name="Andreopoulos B."/>
            <person name="Lu D."/>
            <person name="Skrede I."/>
            <person name="Drula E."/>
            <person name="Henrissat B."/>
            <person name="Morin E."/>
            <person name="Kohler A."/>
            <person name="Barry K."/>
            <person name="LaButti K."/>
            <person name="Morin E."/>
            <person name="Salamov A."/>
            <person name="Lipzen A."/>
            <person name="Mereny Z."/>
            <person name="Hegedus B."/>
            <person name="Baldrian P."/>
            <person name="Stursova M."/>
            <person name="Weitz H."/>
            <person name="Taylor A."/>
            <person name="Grigoriev I.V."/>
            <person name="Nagy L.G."/>
            <person name="Martin F."/>
            <person name="Kauserud H."/>
        </authorList>
    </citation>
    <scope>NUCLEOTIDE SEQUENCE</scope>
    <source>
        <strain evidence="8">CBHHK002</strain>
    </source>
</reference>
<evidence type="ECO:0000256" key="3">
    <source>
        <dbReference type="ARBA" id="ARBA00023242"/>
    </source>
</evidence>
<keyword evidence="9" id="KW-1185">Reference proteome</keyword>
<feature type="domain" description="POP1 C-terminal" evidence="7">
    <location>
        <begin position="744"/>
        <end position="824"/>
    </location>
</feature>
<dbReference type="AlphaFoldDB" id="A0AAD7F4U0"/>
<dbReference type="InterPro" id="IPR009723">
    <property type="entry name" value="Pop1_N"/>
</dbReference>
<accession>A0AAD7F4U0</accession>
<dbReference type="PANTHER" id="PTHR22731">
    <property type="entry name" value="RIBONUCLEASES P/MRP PROTEIN SUBUNIT POP1"/>
    <property type="match status" value="1"/>
</dbReference>
<comment type="subcellular location">
    <subcellularLocation>
        <location evidence="1">Nucleus</location>
    </subcellularLocation>
</comment>
<feature type="region of interest" description="Disordered" evidence="4">
    <location>
        <begin position="736"/>
        <end position="759"/>
    </location>
</feature>
<keyword evidence="3" id="KW-0539">Nucleus</keyword>
<feature type="region of interest" description="Disordered" evidence="4">
    <location>
        <begin position="270"/>
        <end position="312"/>
    </location>
</feature>
<dbReference type="Pfam" id="PF06978">
    <property type="entry name" value="POP1_N"/>
    <property type="match status" value="1"/>
</dbReference>
<evidence type="ECO:0000313" key="9">
    <source>
        <dbReference type="Proteomes" id="UP001218218"/>
    </source>
</evidence>
<dbReference type="Pfam" id="PF08170">
    <property type="entry name" value="POPLD"/>
    <property type="match status" value="1"/>
</dbReference>
<evidence type="ECO:0000256" key="4">
    <source>
        <dbReference type="SAM" id="MobiDB-lite"/>
    </source>
</evidence>
<evidence type="ECO:0000259" key="6">
    <source>
        <dbReference type="Pfam" id="PF08170"/>
    </source>
</evidence>
<evidence type="ECO:0000259" key="5">
    <source>
        <dbReference type="Pfam" id="PF06978"/>
    </source>
</evidence>
<evidence type="ECO:0000256" key="1">
    <source>
        <dbReference type="ARBA" id="ARBA00004123"/>
    </source>
</evidence>
<feature type="domain" description="Pop1 N-terminal" evidence="5">
    <location>
        <begin position="137"/>
        <end position="207"/>
    </location>
</feature>
<gene>
    <name evidence="8" type="ORF">DFH08DRAFT_1072221</name>
</gene>
<comment type="caution">
    <text evidence="8">The sequence shown here is derived from an EMBL/GenBank/DDBJ whole genome shotgun (WGS) entry which is preliminary data.</text>
</comment>
<protein>
    <submittedName>
        <fullName evidence="8">NUC188 domain-containing protein</fullName>
    </submittedName>
</protein>
<feature type="region of interest" description="Disordered" evidence="4">
    <location>
        <begin position="467"/>
        <end position="491"/>
    </location>
</feature>
<sequence length="827" mass="91857">MSKRKETGEGQPENRNFKKQRIHDARTIAVQYNAEAGPSTIGNGVRRLGGAIDVEKFVEARKFEINAMQTAQKTASGAATQRVWQTLPRHLRRRAASHDVRRVPLRLRDRAKQEMTAVKKKALARFRPKQGKDKRLSRTETFLKRQRDKSWLETHIWHAKRMKMQNMWGYRLAVTPTEKAFRPSHRASVHGSILHDASYQSTIQLQGPEKIIRSVLDGCCDLQGPGPGAKRYLPGARTIDTHIYEPGQYPFGLIGPATIFWRPIPAPSKLQSPNAEAPPQESIAEGSQPQKRSKGKGKAKQPATKSADSDAVQRTVWIRSHPAISENVFAAIQASASSVLDAVRKAAPQGTQIDEIGIELEDLSGQLNAFEIMGPKSNQVLKGALSPASHDAREDFNKFWASMTDLQTSGSVPRGMIIGFKVLDPRLKFPPKNAKPHSTSASPIIIPSATLAQSEIWEESTRDSLRKPRYKKKDLDERRSKNLVPGTPLSPLRQDDRVPVLLIQRSIERGTPSNDLALHGWTLLLPAGWSMPFFSSLTFTGTRIGGQRERQTQAFEAGTAYFPRDYPLCAPYDAYAADRATEEQARWARTPPAKRANYEKLGTRSPWRADWGVVLGVEAPAPVAVAAPALVSTQREAGEAVQGEKVQPWLLRGSAVRGLVEKLLAIRGTGRSAALVDELNALRGKRSLEPLETNSEAILKGALVRVRITPFTRGRPQDLALIYAVDDAEAQAWRRLPRRSQATDEESTEEQELADARPPQTSIIGYITTGNFSLSHGEGFALGAVPLRHFLELREQTQRLLSKELLVKVRDRDGHKCRAAHIELLDV</sequence>
<dbReference type="GO" id="GO:0000172">
    <property type="term" value="C:ribonuclease MRP complex"/>
    <property type="evidence" value="ECO:0007669"/>
    <property type="project" value="InterPro"/>
</dbReference>
<dbReference type="InterPro" id="IPR055079">
    <property type="entry name" value="POP1_C"/>
</dbReference>
<dbReference type="EMBL" id="JARIHO010000002">
    <property type="protein sequence ID" value="KAJ7366798.1"/>
    <property type="molecule type" value="Genomic_DNA"/>
</dbReference>
<evidence type="ECO:0000259" key="7">
    <source>
        <dbReference type="Pfam" id="PF22770"/>
    </source>
</evidence>
<dbReference type="PANTHER" id="PTHR22731:SF3">
    <property type="entry name" value="RIBONUCLEASES P_MRP PROTEIN SUBUNIT POP1"/>
    <property type="match status" value="1"/>
</dbReference>
<dbReference type="Proteomes" id="UP001218218">
    <property type="component" value="Unassembled WGS sequence"/>
</dbReference>
<evidence type="ECO:0000256" key="2">
    <source>
        <dbReference type="ARBA" id="ARBA00022694"/>
    </source>
</evidence>
<dbReference type="GO" id="GO:0001682">
    <property type="term" value="P:tRNA 5'-leader removal"/>
    <property type="evidence" value="ECO:0007669"/>
    <property type="project" value="InterPro"/>
</dbReference>
<organism evidence="8 9">
    <name type="scientific">Mycena albidolilacea</name>
    <dbReference type="NCBI Taxonomy" id="1033008"/>
    <lineage>
        <taxon>Eukaryota</taxon>
        <taxon>Fungi</taxon>
        <taxon>Dikarya</taxon>
        <taxon>Basidiomycota</taxon>
        <taxon>Agaricomycotina</taxon>
        <taxon>Agaricomycetes</taxon>
        <taxon>Agaricomycetidae</taxon>
        <taxon>Agaricales</taxon>
        <taxon>Marasmiineae</taxon>
        <taxon>Mycenaceae</taxon>
        <taxon>Mycena</taxon>
    </lineage>
</organism>
<keyword evidence="2" id="KW-0819">tRNA processing</keyword>
<dbReference type="Pfam" id="PF22770">
    <property type="entry name" value="POP1_C"/>
    <property type="match status" value="1"/>
</dbReference>
<dbReference type="GO" id="GO:0005655">
    <property type="term" value="C:nucleolar ribonuclease P complex"/>
    <property type="evidence" value="ECO:0007669"/>
    <property type="project" value="InterPro"/>
</dbReference>
<dbReference type="InterPro" id="IPR039182">
    <property type="entry name" value="Pop1"/>
</dbReference>
<dbReference type="InterPro" id="IPR012590">
    <property type="entry name" value="POPLD_dom"/>
</dbReference>
<feature type="domain" description="POPLD" evidence="6">
    <location>
        <begin position="520"/>
        <end position="611"/>
    </location>
</feature>
<feature type="region of interest" description="Disordered" evidence="4">
    <location>
        <begin position="1"/>
        <end position="22"/>
    </location>
</feature>
<feature type="compositionally biased region" description="Acidic residues" evidence="4">
    <location>
        <begin position="743"/>
        <end position="753"/>
    </location>
</feature>